<feature type="transmembrane region" description="Helical" evidence="6">
    <location>
        <begin position="263"/>
        <end position="285"/>
    </location>
</feature>
<organism evidence="7 8">
    <name type="scientific">Streptomyces albipurpureus</name>
    <dbReference type="NCBI Taxonomy" id="2897419"/>
    <lineage>
        <taxon>Bacteria</taxon>
        <taxon>Bacillati</taxon>
        <taxon>Actinomycetota</taxon>
        <taxon>Actinomycetes</taxon>
        <taxon>Kitasatosporales</taxon>
        <taxon>Streptomycetaceae</taxon>
        <taxon>Streptomyces</taxon>
    </lineage>
</organism>
<keyword evidence="8" id="KW-1185">Reference proteome</keyword>
<keyword evidence="3 6" id="KW-1133">Transmembrane helix</keyword>
<dbReference type="Proteomes" id="UP001431429">
    <property type="component" value="Unassembled WGS sequence"/>
</dbReference>
<evidence type="ECO:0000256" key="1">
    <source>
        <dbReference type="ARBA" id="ARBA00004141"/>
    </source>
</evidence>
<dbReference type="PANTHER" id="PTHR47704">
    <property type="entry name" value="POTASSIUM TRANSPORTER KIMA"/>
    <property type="match status" value="1"/>
</dbReference>
<feature type="transmembrane region" description="Helical" evidence="6">
    <location>
        <begin position="441"/>
        <end position="460"/>
    </location>
</feature>
<feature type="transmembrane region" description="Helical" evidence="6">
    <location>
        <begin position="359"/>
        <end position="376"/>
    </location>
</feature>
<dbReference type="InterPro" id="IPR053153">
    <property type="entry name" value="APC_K+_Transporter"/>
</dbReference>
<feature type="region of interest" description="Disordered" evidence="5">
    <location>
        <begin position="1"/>
        <end position="28"/>
    </location>
</feature>
<evidence type="ECO:0000313" key="8">
    <source>
        <dbReference type="Proteomes" id="UP001431429"/>
    </source>
</evidence>
<dbReference type="PANTHER" id="PTHR47704:SF1">
    <property type="entry name" value="POTASSIUM TRANSPORTER KIMA"/>
    <property type="match status" value="1"/>
</dbReference>
<reference evidence="7" key="1">
    <citation type="submission" date="2022-06" db="EMBL/GenBank/DDBJ databases">
        <title>Genome public.</title>
        <authorList>
            <person name="Sun Q."/>
        </authorList>
    </citation>
    <scope>NUCLEOTIDE SEQUENCE</scope>
    <source>
        <strain evidence="7">CWNU-1</strain>
    </source>
</reference>
<dbReference type="InterPro" id="IPR002293">
    <property type="entry name" value="AA/rel_permease1"/>
</dbReference>
<evidence type="ECO:0000313" key="7">
    <source>
        <dbReference type="EMBL" id="MCM2388534.1"/>
    </source>
</evidence>
<dbReference type="Pfam" id="PF13520">
    <property type="entry name" value="AA_permease_2"/>
    <property type="match status" value="1"/>
</dbReference>
<proteinExistence type="predicted"/>
<feature type="transmembrane region" description="Helical" evidence="6">
    <location>
        <begin position="416"/>
        <end position="435"/>
    </location>
</feature>
<feature type="transmembrane region" description="Helical" evidence="6">
    <location>
        <begin position="382"/>
        <end position="404"/>
    </location>
</feature>
<feature type="transmembrane region" description="Helical" evidence="6">
    <location>
        <begin position="177"/>
        <end position="197"/>
    </location>
</feature>
<comment type="subcellular location">
    <subcellularLocation>
        <location evidence="1">Membrane</location>
        <topology evidence="1">Multi-pass membrane protein</topology>
    </subcellularLocation>
</comment>
<feature type="transmembrane region" description="Helical" evidence="6">
    <location>
        <begin position="305"/>
        <end position="338"/>
    </location>
</feature>
<name>A0ABT0UIS0_9ACTN</name>
<evidence type="ECO:0000256" key="3">
    <source>
        <dbReference type="ARBA" id="ARBA00022989"/>
    </source>
</evidence>
<sequence>MTALSNPPGRSEERAVPSPESPAAPGDRHRLTTVQGLAALSLDAMASVAYGPEAIVLVLATAGGVGLGYTLPVTLAIAALLAVLVASYRQVIAAFPNGGGSYAVARAHLGRRTGLVAAASLVLDYVLNVAVSVTAGVAALTSAFPSLYEDRLLLCIGVLVLVTGVNLRGIVDSARVFIVPTAIFIGSILTLIAVGLFRSAPASTEAAAGHASALGESATTVGALLLLKAFASGCSALTGVEAVANAVPSFRAPAARRAQRTEVVLGVLLGVMLIGLSVLIGRFHLQPVEGVTVLAQLADASLGHGWGFYVVQFATVVLLALAANTSFGGLPVLMSLLARDNYVPHLFQLKADREVHRHGVVALAAVAALLLAFSGGDTNTLVPLFAIGVFVGFTICQTGMVIHWRQGRSRGWRRRAWLNGAGAALTGLSAAVVTATKFTEGAWLIVFALPALVLLFEWVHRMYGSIDERMQLGRVPEAPRRERSLVIVPVSHLSRLTREAVNAAVSLGDEVRAVTVTHPDEDDRAAANALRRDWELWNPGVELVELPSQRRAIGRPVSDYVRKIYRYHPGTRVTVLIAEVEPDRLWQRLLQNQRGAVLAHAVRRDTAAVICRLRFRLAAPGRAPKSP</sequence>
<protein>
    <submittedName>
        <fullName evidence="7">APC family permease</fullName>
    </submittedName>
</protein>
<gene>
    <name evidence="7" type="ORF">NBG84_09530</name>
</gene>
<feature type="transmembrane region" description="Helical" evidence="6">
    <location>
        <begin position="152"/>
        <end position="171"/>
    </location>
</feature>
<evidence type="ECO:0000256" key="5">
    <source>
        <dbReference type="SAM" id="MobiDB-lite"/>
    </source>
</evidence>
<keyword evidence="2 6" id="KW-0812">Transmembrane</keyword>
<dbReference type="Gene3D" id="1.20.1740.10">
    <property type="entry name" value="Amino acid/polyamine transporter I"/>
    <property type="match status" value="1"/>
</dbReference>
<keyword evidence="4 6" id="KW-0472">Membrane</keyword>
<feature type="transmembrane region" description="Helical" evidence="6">
    <location>
        <begin position="115"/>
        <end position="140"/>
    </location>
</feature>
<evidence type="ECO:0000256" key="4">
    <source>
        <dbReference type="ARBA" id="ARBA00023136"/>
    </source>
</evidence>
<dbReference type="RefSeq" id="WP_250918887.1">
    <property type="nucleotide sequence ID" value="NZ_JAMQAW010000008.1"/>
</dbReference>
<feature type="transmembrane region" description="Helical" evidence="6">
    <location>
        <begin position="49"/>
        <end position="68"/>
    </location>
</feature>
<evidence type="ECO:0000256" key="6">
    <source>
        <dbReference type="SAM" id="Phobius"/>
    </source>
</evidence>
<evidence type="ECO:0000256" key="2">
    <source>
        <dbReference type="ARBA" id="ARBA00022692"/>
    </source>
</evidence>
<comment type="caution">
    <text evidence="7">The sequence shown here is derived from an EMBL/GenBank/DDBJ whole genome shotgun (WGS) entry which is preliminary data.</text>
</comment>
<dbReference type="EMBL" id="JAMQAW010000008">
    <property type="protein sequence ID" value="MCM2388534.1"/>
    <property type="molecule type" value="Genomic_DNA"/>
</dbReference>
<accession>A0ABT0UIS0</accession>